<feature type="domain" description="DOMON" evidence="2">
    <location>
        <begin position="122"/>
        <end position="173"/>
    </location>
</feature>
<dbReference type="Proteomes" id="UP001175228">
    <property type="component" value="Unassembled WGS sequence"/>
</dbReference>
<dbReference type="AlphaFoldDB" id="A0AA39NW51"/>
<dbReference type="EMBL" id="JAUEPU010000252">
    <property type="protein sequence ID" value="KAK0472684.1"/>
    <property type="molecule type" value="Genomic_DNA"/>
</dbReference>
<keyword evidence="1" id="KW-0732">Signal</keyword>
<protein>
    <recommendedName>
        <fullName evidence="2">DOMON domain-containing protein</fullName>
    </recommendedName>
</protein>
<organism evidence="3 4">
    <name type="scientific">Armillaria luteobubalina</name>
    <dbReference type="NCBI Taxonomy" id="153913"/>
    <lineage>
        <taxon>Eukaryota</taxon>
        <taxon>Fungi</taxon>
        <taxon>Dikarya</taxon>
        <taxon>Basidiomycota</taxon>
        <taxon>Agaricomycotina</taxon>
        <taxon>Agaricomycetes</taxon>
        <taxon>Agaricomycetidae</taxon>
        <taxon>Agaricales</taxon>
        <taxon>Marasmiineae</taxon>
        <taxon>Physalacriaceae</taxon>
        <taxon>Armillaria</taxon>
    </lineage>
</organism>
<feature type="chain" id="PRO_5041253765" description="DOMON domain-containing protein" evidence="1">
    <location>
        <begin position="19"/>
        <end position="173"/>
    </location>
</feature>
<dbReference type="InterPro" id="IPR005018">
    <property type="entry name" value="DOMON_domain"/>
</dbReference>
<accession>A0AA39NW51</accession>
<evidence type="ECO:0000256" key="1">
    <source>
        <dbReference type="SAM" id="SignalP"/>
    </source>
</evidence>
<dbReference type="InterPro" id="IPR035992">
    <property type="entry name" value="Ricin_B-like_lectins"/>
</dbReference>
<proteinExistence type="predicted"/>
<dbReference type="SUPFAM" id="SSF50370">
    <property type="entry name" value="Ricin B-like lectins"/>
    <property type="match status" value="1"/>
</dbReference>
<reference evidence="3" key="1">
    <citation type="submission" date="2023-06" db="EMBL/GenBank/DDBJ databases">
        <authorList>
            <consortium name="Lawrence Berkeley National Laboratory"/>
            <person name="Ahrendt S."/>
            <person name="Sahu N."/>
            <person name="Indic B."/>
            <person name="Wong-Bajracharya J."/>
            <person name="Merenyi Z."/>
            <person name="Ke H.-M."/>
            <person name="Monk M."/>
            <person name="Kocsube S."/>
            <person name="Drula E."/>
            <person name="Lipzen A."/>
            <person name="Balint B."/>
            <person name="Henrissat B."/>
            <person name="Andreopoulos B."/>
            <person name="Martin F.M."/>
            <person name="Harder C.B."/>
            <person name="Rigling D."/>
            <person name="Ford K.L."/>
            <person name="Foster G.D."/>
            <person name="Pangilinan J."/>
            <person name="Papanicolaou A."/>
            <person name="Barry K."/>
            <person name="LaButti K."/>
            <person name="Viragh M."/>
            <person name="Koriabine M."/>
            <person name="Yan M."/>
            <person name="Riley R."/>
            <person name="Champramary S."/>
            <person name="Plett K.L."/>
            <person name="Tsai I.J."/>
            <person name="Slot J."/>
            <person name="Sipos G."/>
            <person name="Plett J."/>
            <person name="Nagy L.G."/>
            <person name="Grigoriev I.V."/>
        </authorList>
    </citation>
    <scope>NUCLEOTIDE SEQUENCE</scope>
    <source>
        <strain evidence="3">HWK02</strain>
    </source>
</reference>
<dbReference type="Gene3D" id="2.80.10.50">
    <property type="match status" value="1"/>
</dbReference>
<evidence type="ECO:0000259" key="2">
    <source>
        <dbReference type="PROSITE" id="PS50836"/>
    </source>
</evidence>
<comment type="caution">
    <text evidence="3">The sequence shown here is derived from an EMBL/GenBank/DDBJ whole genome shotgun (WGS) entry which is preliminary data.</text>
</comment>
<evidence type="ECO:0000313" key="4">
    <source>
        <dbReference type="Proteomes" id="UP001175228"/>
    </source>
</evidence>
<feature type="signal peptide" evidence="1">
    <location>
        <begin position="1"/>
        <end position="18"/>
    </location>
</feature>
<gene>
    <name evidence="3" type="ORF">EDD18DRAFT_1229837</name>
</gene>
<sequence length="173" mass="18489">MVFLLSLIAAAAVACVHAADSDITPGLYQIFNRNATGDSLKSDRMYQTLYTLTVPTNASSPPTTAWQIAQSGSGYTFGNSTFSGSASTENCEESPVLTDDAMYATAFTIEPVEDGYYAIKYPDTNLTWTVASEYGASPNTVTVKLMNQVDGAYTQHWSFVGVNSTVNSTSTVV</sequence>
<dbReference type="PROSITE" id="PS50836">
    <property type="entry name" value="DOMON"/>
    <property type="match status" value="1"/>
</dbReference>
<evidence type="ECO:0000313" key="3">
    <source>
        <dbReference type="EMBL" id="KAK0472684.1"/>
    </source>
</evidence>
<keyword evidence="4" id="KW-1185">Reference proteome</keyword>
<dbReference type="CDD" id="cd23714">
    <property type="entry name" value="beta-trefoil_Ricin_MtaL"/>
    <property type="match status" value="1"/>
</dbReference>
<name>A0AA39NW51_9AGAR</name>